<dbReference type="Gene3D" id="2.60.40.10">
    <property type="entry name" value="Immunoglobulins"/>
    <property type="match status" value="1"/>
</dbReference>
<sequence length="140" mass="16080">MELWLRNLLILAAFRYECRGEDSVTQTLGHVIATEGEQVTLDCQFDTLDTNPYLFWYKQGANDFPKYMLRRATFGSDNAIEFQRRFDAHLNLTTFKSASKSVPLSIQRSQLSDSAVYYCALRPTVTTGYTATLQKLGYPW</sequence>
<keyword evidence="3" id="KW-0675">Receptor</keyword>
<dbReference type="InterPro" id="IPR036179">
    <property type="entry name" value="Ig-like_dom_sf"/>
</dbReference>
<organism evidence="8 9">
    <name type="scientific">Hucho hucho</name>
    <name type="common">huchen</name>
    <dbReference type="NCBI Taxonomy" id="62062"/>
    <lineage>
        <taxon>Eukaryota</taxon>
        <taxon>Metazoa</taxon>
        <taxon>Chordata</taxon>
        <taxon>Craniata</taxon>
        <taxon>Vertebrata</taxon>
        <taxon>Euteleostomi</taxon>
        <taxon>Actinopterygii</taxon>
        <taxon>Neopterygii</taxon>
        <taxon>Teleostei</taxon>
        <taxon>Protacanthopterygii</taxon>
        <taxon>Salmoniformes</taxon>
        <taxon>Salmonidae</taxon>
        <taxon>Salmoninae</taxon>
        <taxon>Hucho</taxon>
    </lineage>
</organism>
<accession>A0A4W5JV94</accession>
<evidence type="ECO:0000259" key="7">
    <source>
        <dbReference type="PROSITE" id="PS50835"/>
    </source>
</evidence>
<reference evidence="9" key="1">
    <citation type="submission" date="2018-06" db="EMBL/GenBank/DDBJ databases">
        <title>Genome assembly of Danube salmon.</title>
        <authorList>
            <person name="Macqueen D.J."/>
            <person name="Gundappa M.K."/>
        </authorList>
    </citation>
    <scope>NUCLEOTIDE SEQUENCE [LARGE SCALE GENOMIC DNA]</scope>
</reference>
<evidence type="ECO:0000256" key="1">
    <source>
        <dbReference type="ARBA" id="ARBA00022729"/>
    </source>
</evidence>
<dbReference type="GeneTree" id="ENSGT01030000234557"/>
<reference evidence="8" key="2">
    <citation type="submission" date="2025-08" db="UniProtKB">
        <authorList>
            <consortium name="Ensembl"/>
        </authorList>
    </citation>
    <scope>IDENTIFICATION</scope>
</reference>
<dbReference type="GO" id="GO:0042101">
    <property type="term" value="C:T cell receptor complex"/>
    <property type="evidence" value="ECO:0007669"/>
    <property type="project" value="UniProtKB-KW"/>
</dbReference>
<evidence type="ECO:0000313" key="9">
    <source>
        <dbReference type="Proteomes" id="UP000314982"/>
    </source>
</evidence>
<dbReference type="InterPro" id="IPR003599">
    <property type="entry name" value="Ig_sub"/>
</dbReference>
<evidence type="ECO:0000313" key="8">
    <source>
        <dbReference type="Ensembl" id="ENSHHUP00000003689.1"/>
    </source>
</evidence>
<keyword evidence="4" id="KW-0393">Immunoglobulin domain</keyword>
<dbReference type="Proteomes" id="UP000314982">
    <property type="component" value="Unassembled WGS sequence"/>
</dbReference>
<dbReference type="PANTHER" id="PTHR19367:SF18">
    <property type="entry name" value="T CELL RECEPTOR ALPHA VARIABLE 16"/>
    <property type="match status" value="1"/>
</dbReference>
<keyword evidence="1 6" id="KW-0732">Signal</keyword>
<dbReference type="STRING" id="62062.ENSHHUP00000003689"/>
<dbReference type="InterPro" id="IPR007110">
    <property type="entry name" value="Ig-like_dom"/>
</dbReference>
<dbReference type="Pfam" id="PF07686">
    <property type="entry name" value="V-set"/>
    <property type="match status" value="1"/>
</dbReference>
<feature type="domain" description="Ig-like" evidence="7">
    <location>
        <begin position="22"/>
        <end position="132"/>
    </location>
</feature>
<dbReference type="AlphaFoldDB" id="A0A4W5JV94"/>
<protein>
    <recommendedName>
        <fullName evidence="7">Ig-like domain-containing protein</fullName>
    </recommendedName>
</protein>
<evidence type="ECO:0000256" key="2">
    <source>
        <dbReference type="ARBA" id="ARBA00023130"/>
    </source>
</evidence>
<dbReference type="SMART" id="SM00406">
    <property type="entry name" value="IGv"/>
    <property type="match status" value="1"/>
</dbReference>
<dbReference type="InterPro" id="IPR013783">
    <property type="entry name" value="Ig-like_fold"/>
</dbReference>
<evidence type="ECO:0000256" key="4">
    <source>
        <dbReference type="ARBA" id="ARBA00023319"/>
    </source>
</evidence>
<evidence type="ECO:0000256" key="3">
    <source>
        <dbReference type="ARBA" id="ARBA00023170"/>
    </source>
</evidence>
<feature type="signal peptide" evidence="6">
    <location>
        <begin position="1"/>
        <end position="20"/>
    </location>
</feature>
<dbReference type="SMART" id="SM00409">
    <property type="entry name" value="IG"/>
    <property type="match status" value="1"/>
</dbReference>
<evidence type="ECO:0000256" key="5">
    <source>
        <dbReference type="ARBA" id="ARBA00043266"/>
    </source>
</evidence>
<dbReference type="PANTHER" id="PTHR19367">
    <property type="entry name" value="T-CELL RECEPTOR ALPHA CHAIN V REGION"/>
    <property type="match status" value="1"/>
</dbReference>
<keyword evidence="5" id="KW-0391">Immunity</keyword>
<dbReference type="PROSITE" id="PS50835">
    <property type="entry name" value="IG_LIKE"/>
    <property type="match status" value="1"/>
</dbReference>
<reference evidence="8" key="3">
    <citation type="submission" date="2025-09" db="UniProtKB">
        <authorList>
            <consortium name="Ensembl"/>
        </authorList>
    </citation>
    <scope>IDENTIFICATION</scope>
</reference>
<keyword evidence="9" id="KW-1185">Reference proteome</keyword>
<keyword evidence="5" id="KW-1279">T cell receptor</keyword>
<dbReference type="InterPro" id="IPR013106">
    <property type="entry name" value="Ig_V-set"/>
</dbReference>
<evidence type="ECO:0000256" key="6">
    <source>
        <dbReference type="SAM" id="SignalP"/>
    </source>
</evidence>
<dbReference type="Ensembl" id="ENSHHUT00000003815.1">
    <property type="protein sequence ID" value="ENSHHUP00000003689.1"/>
    <property type="gene ID" value="ENSHHUG00000002323.1"/>
</dbReference>
<feature type="chain" id="PRO_5021369069" description="Ig-like domain-containing protein" evidence="6">
    <location>
        <begin position="21"/>
        <end position="140"/>
    </location>
</feature>
<proteinExistence type="predicted"/>
<dbReference type="GO" id="GO:0002250">
    <property type="term" value="P:adaptive immune response"/>
    <property type="evidence" value="ECO:0007669"/>
    <property type="project" value="UniProtKB-KW"/>
</dbReference>
<dbReference type="InterPro" id="IPR051287">
    <property type="entry name" value="TCR_variable_region"/>
</dbReference>
<name>A0A4W5JV94_9TELE</name>
<keyword evidence="2" id="KW-1064">Adaptive immunity</keyword>
<dbReference type="SUPFAM" id="SSF48726">
    <property type="entry name" value="Immunoglobulin"/>
    <property type="match status" value="1"/>
</dbReference>